<dbReference type="SUPFAM" id="SSF52242">
    <property type="entry name" value="Cobalamin (vitamin B12)-binding domain"/>
    <property type="match status" value="1"/>
</dbReference>
<dbReference type="SFLD" id="SFLDG01082">
    <property type="entry name" value="B12-binding_domain_containing"/>
    <property type="match status" value="1"/>
</dbReference>
<keyword evidence="3" id="KW-0479">Metal-binding</keyword>
<dbReference type="InterPro" id="IPR036724">
    <property type="entry name" value="Cobalamin-bd_sf"/>
</dbReference>
<evidence type="ECO:0000256" key="4">
    <source>
        <dbReference type="ARBA" id="ARBA00023004"/>
    </source>
</evidence>
<dbReference type="InterPro" id="IPR006158">
    <property type="entry name" value="Cobalamin-bd"/>
</dbReference>
<dbReference type="InterPro" id="IPR006638">
    <property type="entry name" value="Elp3/MiaA/NifB-like_rSAM"/>
</dbReference>
<protein>
    <submittedName>
        <fullName evidence="8">B12-binding domain-containing radical SAM protein</fullName>
    </submittedName>
</protein>
<dbReference type="SFLD" id="SFLDS00029">
    <property type="entry name" value="Radical_SAM"/>
    <property type="match status" value="1"/>
</dbReference>
<organism evidence="8 9">
    <name type="scientific">Candidatus Desulfatibia vada</name>
    <dbReference type="NCBI Taxonomy" id="2841696"/>
    <lineage>
        <taxon>Bacteria</taxon>
        <taxon>Pseudomonadati</taxon>
        <taxon>Thermodesulfobacteriota</taxon>
        <taxon>Desulfobacteria</taxon>
        <taxon>Desulfobacterales</taxon>
        <taxon>Desulfobacterales incertae sedis</taxon>
        <taxon>Candidatus Desulfatibia</taxon>
    </lineage>
</organism>
<keyword evidence="2" id="KW-0949">S-adenosyl-L-methionine</keyword>
<dbReference type="InterPro" id="IPR023404">
    <property type="entry name" value="rSAM_horseshoe"/>
</dbReference>
<dbReference type="PROSITE" id="PS51332">
    <property type="entry name" value="B12_BINDING"/>
    <property type="match status" value="1"/>
</dbReference>
<dbReference type="EMBL" id="JACNIG010000186">
    <property type="protein sequence ID" value="MBC8431872.1"/>
    <property type="molecule type" value="Genomic_DNA"/>
</dbReference>
<dbReference type="SFLD" id="SFLDG01123">
    <property type="entry name" value="methyltransferase_(Class_B)"/>
    <property type="match status" value="1"/>
</dbReference>
<dbReference type="GO" id="GO:0051539">
    <property type="term" value="F:4 iron, 4 sulfur cluster binding"/>
    <property type="evidence" value="ECO:0007669"/>
    <property type="project" value="UniProtKB-KW"/>
</dbReference>
<feature type="domain" description="B12-binding" evidence="6">
    <location>
        <begin position="12"/>
        <end position="188"/>
    </location>
</feature>
<dbReference type="PANTHER" id="PTHR43409">
    <property type="entry name" value="ANAEROBIC MAGNESIUM-PROTOPORPHYRIN IX MONOMETHYL ESTER CYCLASE-RELATED"/>
    <property type="match status" value="1"/>
</dbReference>
<dbReference type="GO" id="GO:0005829">
    <property type="term" value="C:cytosol"/>
    <property type="evidence" value="ECO:0007669"/>
    <property type="project" value="TreeGrafter"/>
</dbReference>
<dbReference type="CDD" id="cd01335">
    <property type="entry name" value="Radical_SAM"/>
    <property type="match status" value="1"/>
</dbReference>
<comment type="cofactor">
    <cofactor evidence="1">
        <name>[4Fe-4S] cluster</name>
        <dbReference type="ChEBI" id="CHEBI:49883"/>
    </cofactor>
</comment>
<keyword evidence="4" id="KW-0408">Iron</keyword>
<dbReference type="AlphaFoldDB" id="A0A8J6TRF7"/>
<dbReference type="InterPro" id="IPR034466">
    <property type="entry name" value="Methyltransferase_Class_B"/>
</dbReference>
<keyword evidence="5" id="KW-0411">Iron-sulfur</keyword>
<gene>
    <name evidence="8" type="ORF">H8D96_08115</name>
</gene>
<evidence type="ECO:0000256" key="1">
    <source>
        <dbReference type="ARBA" id="ARBA00001966"/>
    </source>
</evidence>
<dbReference type="PANTHER" id="PTHR43409:SF15">
    <property type="entry name" value="PUTATIVE-RELATED"/>
    <property type="match status" value="1"/>
</dbReference>
<feature type="domain" description="Radical SAM core" evidence="7">
    <location>
        <begin position="204"/>
        <end position="426"/>
    </location>
</feature>
<dbReference type="GO" id="GO:0046872">
    <property type="term" value="F:metal ion binding"/>
    <property type="evidence" value="ECO:0007669"/>
    <property type="project" value="UniProtKB-KW"/>
</dbReference>
<dbReference type="InterPro" id="IPR007197">
    <property type="entry name" value="rSAM"/>
</dbReference>
<dbReference type="Pfam" id="PF04055">
    <property type="entry name" value="Radical_SAM"/>
    <property type="match status" value="1"/>
</dbReference>
<dbReference type="GO" id="GO:0003824">
    <property type="term" value="F:catalytic activity"/>
    <property type="evidence" value="ECO:0007669"/>
    <property type="project" value="InterPro"/>
</dbReference>
<name>A0A8J6TRF7_9BACT</name>
<dbReference type="SUPFAM" id="SSF102114">
    <property type="entry name" value="Radical SAM enzymes"/>
    <property type="match status" value="1"/>
</dbReference>
<dbReference type="InterPro" id="IPR051198">
    <property type="entry name" value="BchE-like"/>
</dbReference>
<evidence type="ECO:0000313" key="8">
    <source>
        <dbReference type="EMBL" id="MBC8431872.1"/>
    </source>
</evidence>
<comment type="caution">
    <text evidence="8">The sequence shown here is derived from an EMBL/GenBank/DDBJ whole genome shotgun (WGS) entry which is preliminary data.</text>
</comment>
<dbReference type="Pfam" id="PF02310">
    <property type="entry name" value="B12-binding"/>
    <property type="match status" value="1"/>
</dbReference>
<accession>A0A8J6TRF7</accession>
<proteinExistence type="predicted"/>
<reference evidence="8 9" key="1">
    <citation type="submission" date="2020-08" db="EMBL/GenBank/DDBJ databases">
        <title>Bridging the membrane lipid divide: bacteria of the FCB group superphylum have the potential to synthesize archaeal ether lipids.</title>
        <authorList>
            <person name="Villanueva L."/>
            <person name="Von Meijenfeldt F.A.B."/>
            <person name="Westbye A.B."/>
            <person name="Yadav S."/>
            <person name="Hopmans E.C."/>
            <person name="Dutilh B.E."/>
            <person name="Sinninghe Damste J.S."/>
        </authorList>
    </citation>
    <scope>NUCLEOTIDE SEQUENCE [LARGE SCALE GENOMIC DNA]</scope>
    <source>
        <strain evidence="8">NIOZ-UU17</strain>
    </source>
</reference>
<evidence type="ECO:0000259" key="7">
    <source>
        <dbReference type="PROSITE" id="PS51918"/>
    </source>
</evidence>
<dbReference type="GO" id="GO:0031419">
    <property type="term" value="F:cobalamin binding"/>
    <property type="evidence" value="ECO:0007669"/>
    <property type="project" value="InterPro"/>
</dbReference>
<evidence type="ECO:0000259" key="6">
    <source>
        <dbReference type="PROSITE" id="PS51332"/>
    </source>
</evidence>
<evidence type="ECO:0000256" key="3">
    <source>
        <dbReference type="ARBA" id="ARBA00022723"/>
    </source>
</evidence>
<evidence type="ECO:0000256" key="2">
    <source>
        <dbReference type="ARBA" id="ARBA00022691"/>
    </source>
</evidence>
<evidence type="ECO:0000313" key="9">
    <source>
        <dbReference type="Proteomes" id="UP000605201"/>
    </source>
</evidence>
<dbReference type="SMART" id="SM00729">
    <property type="entry name" value="Elp3"/>
    <property type="match status" value="1"/>
</dbReference>
<dbReference type="Proteomes" id="UP000605201">
    <property type="component" value="Unassembled WGS sequence"/>
</dbReference>
<dbReference type="PROSITE" id="PS51918">
    <property type="entry name" value="RADICAL_SAM"/>
    <property type="match status" value="1"/>
</dbReference>
<sequence>MKRDTPHILLVNPWIHDFAAFDFWAKPLGLLYLAAILKNHGFDVTYLDCLDRFHPQAPPTDPFARHGRGPYLKTRIPKPEGLEDVPRNFSRYGIKPQWLRRDLVALTQPPDLVLVTSLMTYWYPGVRETIQMLKEVWPAVPVVLGGIYASLCREHAEKHSAADHIHTGPAEEYILKLVGDYTGVNVQPAFDPEDLDTYPYPAFELASKINYIPLLTSRGCPFACKYCASHFLSSKRMVRRPELVVEEIRYWHTQYGVKNFAFYDDALLVNAPIHAVPMLEGIIKADLKVDFHTPNALHIREITRRTARLMYRAGFKTLRLGLETAAFETRKELDFKVTAAEFKRAVDRLKEAGFQKNQIGAYLLTGLPGQDLHVLEGSIKTVKQAGITPILAHYSPIPHTELWQEAVASSRYNLEADPVFTNNAISPCQDKTFSWQRLAHLKNLTSFHP</sequence>
<dbReference type="Gene3D" id="3.80.30.20">
    <property type="entry name" value="tm_1862 like domain"/>
    <property type="match status" value="1"/>
</dbReference>
<dbReference type="Gene3D" id="3.40.50.280">
    <property type="entry name" value="Cobalamin-binding domain"/>
    <property type="match status" value="1"/>
</dbReference>
<evidence type="ECO:0000256" key="5">
    <source>
        <dbReference type="ARBA" id="ARBA00023014"/>
    </source>
</evidence>
<dbReference type="InterPro" id="IPR058240">
    <property type="entry name" value="rSAM_sf"/>
</dbReference>